<evidence type="ECO:0000256" key="1">
    <source>
        <dbReference type="ARBA" id="ARBA00022614"/>
    </source>
</evidence>
<dbReference type="InterPro" id="IPR036047">
    <property type="entry name" value="F-box-like_dom_sf"/>
</dbReference>
<dbReference type="SMART" id="SM00591">
    <property type="entry name" value="RWD"/>
    <property type="match status" value="1"/>
</dbReference>
<dbReference type="Pfam" id="PF05773">
    <property type="entry name" value="RWD"/>
    <property type="match status" value="1"/>
</dbReference>
<dbReference type="EMBL" id="JANTQA010000023">
    <property type="protein sequence ID" value="KAJ3444749.1"/>
    <property type="molecule type" value="Genomic_DNA"/>
</dbReference>
<proteinExistence type="predicted"/>
<dbReference type="InterPro" id="IPR006575">
    <property type="entry name" value="RWD_dom"/>
</dbReference>
<reference evidence="6" key="1">
    <citation type="submission" date="2022-08" db="EMBL/GenBank/DDBJ databases">
        <title>Novel sulphate-reducing endosymbionts in the free-living metamonad Anaeramoeba.</title>
        <authorList>
            <person name="Jerlstrom-Hultqvist J."/>
            <person name="Cepicka I."/>
            <person name="Gallot-Lavallee L."/>
            <person name="Salas-Leiva D."/>
            <person name="Curtis B.A."/>
            <person name="Zahonova K."/>
            <person name="Pipaliya S."/>
            <person name="Dacks J."/>
            <person name="Roger A.J."/>
        </authorList>
    </citation>
    <scope>NUCLEOTIDE SEQUENCE</scope>
    <source>
        <strain evidence="6">Busselton2</strain>
    </source>
</reference>
<sequence length="860" mass="100679">MTNEIFEEVEVLESIYEGGIEILQPTIEEKKEDIILNLLIKMKANTLDEAVVKILVSLKIFSTYPERVPEIKIENLSGKNLKIQESEFEDLFELVTEHAGEMKGSPMIFNLIMVAQDFIDGLDDFLIVVNTIETLPEDLLVKIFNYIPNEFYQKLSRVCRRWNELVISERSLWSDLWIGDSYTHKNYFYKSSHRRSSGFKFQSINILMDWKISKNNSRGSITMLDDIFSRTHLIADEFSDLENLSLTRKKKTQYDYSTSQTNFMKLMKALDYSFSKGLKSLSLESVFQFNVNKILQRMAKDRFVSLRCVNVKLSDQVVDNLLNPENLETLELSTCGLSMISDVIFRLPNLKNLVLNNNPIKTLPVELFLSESIELIDLNNTSIYYIEPLTNNEMMPHNNKLIKLLISDSKLAVWPPILCRLLKLETLDLSNNLLEKIPNEIIYYEKMRHFNISSNRLTEFPIENVLTSWPDIRYLNIRNNCISDIHVSNNIHTSLTIFEVQQNKISHFPLFYFTNARLLKNKYFNISNNHVQNFDDSKKYGYLFQNYPINFQEMNFNGNKLSKIPKILQHTKKLKELKLCNNNLQNTINEYKTTDEEYRQFTSAQGIIRLRIARKTNTKKQQSKTKNNQTNKTNSNSRKKKKKQKIDIYSSNKKKIVKTEKSVKKEKIDLDLQNINLNQDIKKSKVIDESEKIKEIEKVNIKKGINVNKDQKLVPKHILSNQTFYNTEDIFLNLSATLITLDLSGNRIKIFPKEVLLLHKLKNLYFSNNNLLYLPFEFLEIFHDKLEIIDFSRNKMKRIPFSNGNLFLVTSKFLTTIENPFTLFTKLKSISFTGNKIPSEKYMKFISFFKNSKVLNISDN</sequence>
<name>A0AAV7ZS29_9EUKA</name>
<dbReference type="Proteomes" id="UP001146793">
    <property type="component" value="Unassembled WGS sequence"/>
</dbReference>
<dbReference type="PROSITE" id="PS50908">
    <property type="entry name" value="RWD"/>
    <property type="match status" value="1"/>
</dbReference>
<dbReference type="Gene3D" id="3.10.110.10">
    <property type="entry name" value="Ubiquitin Conjugating Enzyme"/>
    <property type="match status" value="1"/>
</dbReference>
<dbReference type="InterPro" id="IPR032675">
    <property type="entry name" value="LRR_dom_sf"/>
</dbReference>
<dbReference type="SUPFAM" id="SSF52075">
    <property type="entry name" value="Outer arm dynein light chain 1"/>
    <property type="match status" value="1"/>
</dbReference>
<evidence type="ECO:0000313" key="6">
    <source>
        <dbReference type="EMBL" id="KAJ3444749.1"/>
    </source>
</evidence>
<dbReference type="SUPFAM" id="SSF81383">
    <property type="entry name" value="F-box domain"/>
    <property type="match status" value="1"/>
</dbReference>
<dbReference type="CDD" id="cd23823">
    <property type="entry name" value="RWD_GCN2"/>
    <property type="match status" value="1"/>
</dbReference>
<keyword evidence="2" id="KW-0677">Repeat</keyword>
<evidence type="ECO:0000259" key="4">
    <source>
        <dbReference type="PROSITE" id="PS50181"/>
    </source>
</evidence>
<dbReference type="SMART" id="SM00256">
    <property type="entry name" value="FBOX"/>
    <property type="match status" value="1"/>
</dbReference>
<dbReference type="SUPFAM" id="SSF54495">
    <property type="entry name" value="UBC-like"/>
    <property type="match status" value="1"/>
</dbReference>
<keyword evidence="1" id="KW-0433">Leucine-rich repeat</keyword>
<dbReference type="Pfam" id="PF12937">
    <property type="entry name" value="F-box-like"/>
    <property type="match status" value="1"/>
</dbReference>
<feature type="compositionally biased region" description="Basic residues" evidence="3">
    <location>
        <begin position="613"/>
        <end position="623"/>
    </location>
</feature>
<dbReference type="PROSITE" id="PS51450">
    <property type="entry name" value="LRR"/>
    <property type="match status" value="3"/>
</dbReference>
<evidence type="ECO:0000256" key="2">
    <source>
        <dbReference type="ARBA" id="ARBA00022737"/>
    </source>
</evidence>
<evidence type="ECO:0000256" key="3">
    <source>
        <dbReference type="SAM" id="MobiDB-lite"/>
    </source>
</evidence>
<feature type="domain" description="F-box" evidence="4">
    <location>
        <begin position="129"/>
        <end position="176"/>
    </location>
</feature>
<feature type="compositionally biased region" description="Low complexity" evidence="3">
    <location>
        <begin position="624"/>
        <end position="636"/>
    </location>
</feature>
<dbReference type="InterPro" id="IPR001611">
    <property type="entry name" value="Leu-rich_rpt"/>
</dbReference>
<protein>
    <submittedName>
        <fullName evidence="6">Leucine rich repeats and iq motif containing</fullName>
    </submittedName>
</protein>
<dbReference type="InterPro" id="IPR016135">
    <property type="entry name" value="UBQ-conjugating_enzyme/RWD"/>
</dbReference>
<feature type="region of interest" description="Disordered" evidence="3">
    <location>
        <begin position="613"/>
        <end position="646"/>
    </location>
</feature>
<dbReference type="GO" id="GO:0005737">
    <property type="term" value="C:cytoplasm"/>
    <property type="evidence" value="ECO:0007669"/>
    <property type="project" value="TreeGrafter"/>
</dbReference>
<organism evidence="6 7">
    <name type="scientific">Anaeramoeba flamelloides</name>
    <dbReference type="NCBI Taxonomy" id="1746091"/>
    <lineage>
        <taxon>Eukaryota</taxon>
        <taxon>Metamonada</taxon>
        <taxon>Anaeramoebidae</taxon>
        <taxon>Anaeramoeba</taxon>
    </lineage>
</organism>
<accession>A0AAV7ZS29</accession>
<dbReference type="Pfam" id="PF00560">
    <property type="entry name" value="LRR_1"/>
    <property type="match status" value="1"/>
</dbReference>
<dbReference type="PANTHER" id="PTHR48051:SF1">
    <property type="entry name" value="RAS SUPPRESSOR PROTEIN 1"/>
    <property type="match status" value="1"/>
</dbReference>
<dbReference type="PROSITE" id="PS50181">
    <property type="entry name" value="FBOX"/>
    <property type="match status" value="1"/>
</dbReference>
<dbReference type="InterPro" id="IPR001810">
    <property type="entry name" value="F-box_dom"/>
</dbReference>
<dbReference type="AlphaFoldDB" id="A0AAV7ZS29"/>
<evidence type="ECO:0000259" key="5">
    <source>
        <dbReference type="PROSITE" id="PS50908"/>
    </source>
</evidence>
<evidence type="ECO:0000313" key="7">
    <source>
        <dbReference type="Proteomes" id="UP001146793"/>
    </source>
</evidence>
<feature type="domain" description="RWD" evidence="5">
    <location>
        <begin position="7"/>
        <end position="122"/>
    </location>
</feature>
<dbReference type="Gene3D" id="3.80.10.10">
    <property type="entry name" value="Ribonuclease Inhibitor"/>
    <property type="match status" value="4"/>
</dbReference>
<dbReference type="Gene3D" id="1.20.1280.50">
    <property type="match status" value="1"/>
</dbReference>
<dbReference type="PANTHER" id="PTHR48051">
    <property type="match status" value="1"/>
</dbReference>
<dbReference type="InterPro" id="IPR050216">
    <property type="entry name" value="LRR_domain-containing"/>
</dbReference>
<dbReference type="SMART" id="SM00369">
    <property type="entry name" value="LRR_TYP"/>
    <property type="match status" value="3"/>
</dbReference>
<dbReference type="SUPFAM" id="SSF52058">
    <property type="entry name" value="L domain-like"/>
    <property type="match status" value="1"/>
</dbReference>
<gene>
    <name evidence="6" type="ORF">M0812_10610</name>
</gene>
<dbReference type="InterPro" id="IPR003591">
    <property type="entry name" value="Leu-rich_rpt_typical-subtyp"/>
</dbReference>
<comment type="caution">
    <text evidence="6">The sequence shown here is derived from an EMBL/GenBank/DDBJ whole genome shotgun (WGS) entry which is preliminary data.</text>
</comment>